<dbReference type="EC" id="6.1.1.6" evidence="9"/>
<keyword evidence="5 9" id="KW-0067">ATP-binding</keyword>
<evidence type="ECO:0000259" key="11">
    <source>
        <dbReference type="PROSITE" id="PS50862"/>
    </source>
</evidence>
<dbReference type="Gene3D" id="3.30.930.10">
    <property type="entry name" value="Bira Bifunctional Protein, Domain 2"/>
    <property type="match status" value="1"/>
</dbReference>
<dbReference type="GO" id="GO:0004824">
    <property type="term" value="F:lysine-tRNA ligase activity"/>
    <property type="evidence" value="ECO:0007669"/>
    <property type="project" value="UniProtKB-UniRule"/>
</dbReference>
<comment type="cofactor">
    <cofactor evidence="9 10">
        <name>Mg(2+)</name>
        <dbReference type="ChEBI" id="CHEBI:18420"/>
    </cofactor>
    <text evidence="9 10">Binds 3 Mg(2+) ions per subunit.</text>
</comment>
<dbReference type="InterPro" id="IPR018149">
    <property type="entry name" value="Lys-tRNA-synth_II_C"/>
</dbReference>
<dbReference type="NCBIfam" id="NF001756">
    <property type="entry name" value="PRK00484.1"/>
    <property type="match status" value="1"/>
</dbReference>
<evidence type="ECO:0000256" key="3">
    <source>
        <dbReference type="ARBA" id="ARBA00022723"/>
    </source>
</evidence>
<comment type="subunit">
    <text evidence="9">Homodimer.</text>
</comment>
<dbReference type="GO" id="GO:0005829">
    <property type="term" value="C:cytosol"/>
    <property type="evidence" value="ECO:0007669"/>
    <property type="project" value="TreeGrafter"/>
</dbReference>
<dbReference type="GO" id="GO:0000049">
    <property type="term" value="F:tRNA binding"/>
    <property type="evidence" value="ECO:0007669"/>
    <property type="project" value="TreeGrafter"/>
</dbReference>
<keyword evidence="9 10" id="KW-0460">Magnesium</keyword>
<protein>
    <recommendedName>
        <fullName evidence="9">Lysine--tRNA ligase</fullName>
        <ecNumber evidence="9">6.1.1.6</ecNumber>
    </recommendedName>
    <alternativeName>
        <fullName evidence="9">Lysyl-tRNA synthetase</fullName>
        <shortName evidence="9">LysRS</shortName>
    </alternativeName>
</protein>
<feature type="binding site" evidence="9">
    <location>
        <position position="413"/>
    </location>
    <ligand>
        <name>Mg(2+)</name>
        <dbReference type="ChEBI" id="CHEBI:18420"/>
        <label>2</label>
    </ligand>
</feature>
<dbReference type="InterPro" id="IPR045864">
    <property type="entry name" value="aa-tRNA-synth_II/BPL/LPL"/>
</dbReference>
<proteinExistence type="inferred from homology"/>
<dbReference type="SUPFAM" id="SSF50249">
    <property type="entry name" value="Nucleic acid-binding proteins"/>
    <property type="match status" value="1"/>
</dbReference>
<name>A0A519BCR5_9DELT</name>
<evidence type="ECO:0000313" key="13">
    <source>
        <dbReference type="Proteomes" id="UP000320813"/>
    </source>
</evidence>
<evidence type="ECO:0000313" key="12">
    <source>
        <dbReference type="EMBL" id="RZD15070.1"/>
    </source>
</evidence>
<dbReference type="InterPro" id="IPR012340">
    <property type="entry name" value="NA-bd_OB-fold"/>
</dbReference>
<keyword evidence="9" id="KW-0963">Cytoplasm</keyword>
<dbReference type="CDD" id="cd00775">
    <property type="entry name" value="LysRS_core"/>
    <property type="match status" value="1"/>
</dbReference>
<keyword evidence="7 9" id="KW-0030">Aminoacyl-tRNA synthetase</keyword>
<feature type="binding site" evidence="9">
    <location>
        <position position="413"/>
    </location>
    <ligand>
        <name>Mg(2+)</name>
        <dbReference type="ChEBI" id="CHEBI:18420"/>
        <label>1</label>
    </ligand>
</feature>
<dbReference type="InterPro" id="IPR006195">
    <property type="entry name" value="aa-tRNA-synth_II"/>
</dbReference>
<evidence type="ECO:0000256" key="4">
    <source>
        <dbReference type="ARBA" id="ARBA00022741"/>
    </source>
</evidence>
<dbReference type="EMBL" id="SGBD01000001">
    <property type="protein sequence ID" value="RZD15070.1"/>
    <property type="molecule type" value="Genomic_DNA"/>
</dbReference>
<comment type="catalytic activity">
    <reaction evidence="8 9 10">
        <text>tRNA(Lys) + L-lysine + ATP = L-lysyl-tRNA(Lys) + AMP + diphosphate</text>
        <dbReference type="Rhea" id="RHEA:20792"/>
        <dbReference type="Rhea" id="RHEA-COMP:9696"/>
        <dbReference type="Rhea" id="RHEA-COMP:9697"/>
        <dbReference type="ChEBI" id="CHEBI:30616"/>
        <dbReference type="ChEBI" id="CHEBI:32551"/>
        <dbReference type="ChEBI" id="CHEBI:33019"/>
        <dbReference type="ChEBI" id="CHEBI:78442"/>
        <dbReference type="ChEBI" id="CHEBI:78529"/>
        <dbReference type="ChEBI" id="CHEBI:456215"/>
        <dbReference type="EC" id="6.1.1.6"/>
    </reaction>
</comment>
<comment type="similarity">
    <text evidence="1 9">Belongs to the class-II aminoacyl-tRNA synthetase family.</text>
</comment>
<keyword evidence="2 9" id="KW-0436">Ligase</keyword>
<evidence type="ECO:0000256" key="7">
    <source>
        <dbReference type="ARBA" id="ARBA00023146"/>
    </source>
</evidence>
<evidence type="ECO:0000256" key="2">
    <source>
        <dbReference type="ARBA" id="ARBA00022598"/>
    </source>
</evidence>
<dbReference type="AlphaFoldDB" id="A0A519BCR5"/>
<dbReference type="Gene3D" id="2.40.50.140">
    <property type="entry name" value="Nucleic acid-binding proteins"/>
    <property type="match status" value="1"/>
</dbReference>
<dbReference type="GO" id="GO:0005524">
    <property type="term" value="F:ATP binding"/>
    <property type="evidence" value="ECO:0007669"/>
    <property type="project" value="UniProtKB-UniRule"/>
</dbReference>
<evidence type="ECO:0000256" key="6">
    <source>
        <dbReference type="ARBA" id="ARBA00022917"/>
    </source>
</evidence>
<comment type="subcellular location">
    <subcellularLocation>
        <location evidence="9">Cytoplasm</location>
    </subcellularLocation>
</comment>
<keyword evidence="3 9" id="KW-0479">Metal-binding</keyword>
<evidence type="ECO:0000256" key="8">
    <source>
        <dbReference type="ARBA" id="ARBA00048573"/>
    </source>
</evidence>
<feature type="binding site" evidence="9">
    <location>
        <position position="406"/>
    </location>
    <ligand>
        <name>Mg(2+)</name>
        <dbReference type="ChEBI" id="CHEBI:18420"/>
        <label>1</label>
    </ligand>
</feature>
<accession>A0A519BCR5</accession>
<dbReference type="PANTHER" id="PTHR42918:SF15">
    <property type="entry name" value="LYSINE--TRNA LIGASE, CHLOROPLASTIC_MITOCHONDRIAL"/>
    <property type="match status" value="1"/>
</dbReference>
<sequence>MEQELNLVEKGRIEKLKKLKEKGINPFDNNFIKEENIKEIIGEYNSKDREFFEKNTAGVKTAGRILIIRNFGKASFFRLRDGEGEIQCYIQKGTVKDGDFELFTEFIDAGDIVGVEGHLFRTKTNELTIKVERIGILTKSILPLPEKWHGLKDIEARFRKRYIDLIANEGAREIFKKRAQTINFIRSFLNSNEFLEVETPVMQTNPGGATARPFKTHHNALNLELYMRIAPELYLKRLVVGGFDRVYEIGRNFRNEGISVKHNPEFTMLEFYMAYATHEYLMNFVEEMLSELAKHICGNLQIDYASEKLDFTPPFKRIKLKDSLFEIAGFKPEEVDSASKIYDILTAKNVSNISRNDSYGELLTLLFDETVEPKLINPTFVTDYPVESSPLARRNDEDPSVADRFELFIAGREIGNAFSELNDPFDQEERFKSQVDAKIKEGLPVEMDDDYIEALKQGLPPTAGCGIGIDRIVMLLTNSYSIRDVILFPLLKPVNK</sequence>
<dbReference type="HAMAP" id="MF_00252">
    <property type="entry name" value="Lys_tRNA_synth_class2"/>
    <property type="match status" value="1"/>
</dbReference>
<dbReference type="GO" id="GO:0000287">
    <property type="term" value="F:magnesium ion binding"/>
    <property type="evidence" value="ECO:0007669"/>
    <property type="project" value="UniProtKB-UniRule"/>
</dbReference>
<dbReference type="SUPFAM" id="SSF55681">
    <property type="entry name" value="Class II aaRS and biotin synthetases"/>
    <property type="match status" value="1"/>
</dbReference>
<dbReference type="Pfam" id="PF01336">
    <property type="entry name" value="tRNA_anti-codon"/>
    <property type="match status" value="1"/>
</dbReference>
<dbReference type="Proteomes" id="UP000320813">
    <property type="component" value="Unassembled WGS sequence"/>
</dbReference>
<reference evidence="12 13" key="1">
    <citation type="submission" date="2019-01" db="EMBL/GenBank/DDBJ databases">
        <title>Insights into ecological role of a new deltaproteobacterial order Candidatus Sinidesulfobacterales (Sva0485) by metagenomics and metatranscriptomics.</title>
        <authorList>
            <person name="Tan S."/>
            <person name="Liu J."/>
            <person name="Fang Y."/>
            <person name="Hedlund B.P."/>
            <person name="Lian Z.H."/>
            <person name="Huang L.Y."/>
            <person name="Li J.T."/>
            <person name="Huang L.N."/>
            <person name="Li W.J."/>
            <person name="Jiang H.C."/>
            <person name="Dong H.L."/>
            <person name="Shu W.S."/>
        </authorList>
    </citation>
    <scope>NUCLEOTIDE SEQUENCE [LARGE SCALE GENOMIC DNA]</scope>
    <source>
        <strain evidence="12">AP3</strain>
    </source>
</reference>
<dbReference type="InterPro" id="IPR002313">
    <property type="entry name" value="Lys-tRNA-ligase_II"/>
</dbReference>
<keyword evidence="6 9" id="KW-0648">Protein biosynthesis</keyword>
<dbReference type="PROSITE" id="PS50862">
    <property type="entry name" value="AA_TRNA_LIGASE_II"/>
    <property type="match status" value="1"/>
</dbReference>
<evidence type="ECO:0000256" key="1">
    <source>
        <dbReference type="ARBA" id="ARBA00008226"/>
    </source>
</evidence>
<dbReference type="InterPro" id="IPR044136">
    <property type="entry name" value="Lys-tRNA-ligase_II_N"/>
</dbReference>
<dbReference type="GO" id="GO:0006430">
    <property type="term" value="P:lysyl-tRNA aminoacylation"/>
    <property type="evidence" value="ECO:0007669"/>
    <property type="project" value="UniProtKB-UniRule"/>
</dbReference>
<evidence type="ECO:0000256" key="9">
    <source>
        <dbReference type="HAMAP-Rule" id="MF_00252"/>
    </source>
</evidence>
<dbReference type="FunFam" id="2.40.50.140:FF:000024">
    <property type="entry name" value="Lysine--tRNA ligase"/>
    <property type="match status" value="1"/>
</dbReference>
<dbReference type="InterPro" id="IPR004365">
    <property type="entry name" value="NA-bd_OB_tRNA"/>
</dbReference>
<comment type="caution">
    <text evidence="12">The sequence shown here is derived from an EMBL/GenBank/DDBJ whole genome shotgun (WGS) entry which is preliminary data.</text>
</comment>
<evidence type="ECO:0000256" key="10">
    <source>
        <dbReference type="RuleBase" id="RU000336"/>
    </source>
</evidence>
<dbReference type="PRINTS" id="PR00982">
    <property type="entry name" value="TRNASYNTHLYS"/>
</dbReference>
<dbReference type="CDD" id="cd04322">
    <property type="entry name" value="LysRS_N"/>
    <property type="match status" value="1"/>
</dbReference>
<dbReference type="PANTHER" id="PTHR42918">
    <property type="entry name" value="LYSYL-TRNA SYNTHETASE"/>
    <property type="match status" value="1"/>
</dbReference>
<dbReference type="NCBIfam" id="TIGR00499">
    <property type="entry name" value="lysS_bact"/>
    <property type="match status" value="1"/>
</dbReference>
<gene>
    <name evidence="9 12" type="primary">lysS</name>
    <name evidence="12" type="ORF">EVJ47_02000</name>
</gene>
<evidence type="ECO:0000256" key="5">
    <source>
        <dbReference type="ARBA" id="ARBA00022840"/>
    </source>
</evidence>
<feature type="domain" description="Aminoacyl-transfer RNA synthetases class-II family profile" evidence="11">
    <location>
        <begin position="184"/>
        <end position="493"/>
    </location>
</feature>
<dbReference type="Pfam" id="PF00152">
    <property type="entry name" value="tRNA-synt_2"/>
    <property type="match status" value="1"/>
</dbReference>
<organism evidence="12 13">
    <name type="scientific">Candidatus Acidulodesulfobacterium ferriphilum</name>
    <dbReference type="NCBI Taxonomy" id="2597223"/>
    <lineage>
        <taxon>Bacteria</taxon>
        <taxon>Deltaproteobacteria</taxon>
        <taxon>Candidatus Acidulodesulfobacterales</taxon>
        <taxon>Candidatus Acidulodesulfobacterium</taxon>
    </lineage>
</organism>
<keyword evidence="4 9" id="KW-0547">Nucleotide-binding</keyword>
<dbReference type="InterPro" id="IPR004364">
    <property type="entry name" value="Aa-tRNA-synt_II"/>
</dbReference>